<name>A0A2W0D2S4_9BACL</name>
<dbReference type="Proteomes" id="UP000247459">
    <property type="component" value="Unassembled WGS sequence"/>
</dbReference>
<reference evidence="1 2" key="1">
    <citation type="submission" date="2018-01" db="EMBL/GenBank/DDBJ databases">
        <title>Genome sequence of the PGP bacterium Paenibacillus illinoisensis E3.</title>
        <authorList>
            <person name="Rolli E."/>
            <person name="Marasco R."/>
            <person name="Bessem C."/>
            <person name="Michoud G."/>
            <person name="Gaiarsa S."/>
            <person name="Borin S."/>
            <person name="Daffonchio D."/>
        </authorList>
    </citation>
    <scope>NUCLEOTIDE SEQUENCE [LARGE SCALE GENOMIC DNA]</scope>
    <source>
        <strain evidence="1 2">E3</strain>
    </source>
</reference>
<organism evidence="1 2">
    <name type="scientific">Paenibacillus illinoisensis</name>
    <dbReference type="NCBI Taxonomy" id="59845"/>
    <lineage>
        <taxon>Bacteria</taxon>
        <taxon>Bacillati</taxon>
        <taxon>Bacillota</taxon>
        <taxon>Bacilli</taxon>
        <taxon>Bacillales</taxon>
        <taxon>Paenibacillaceae</taxon>
        <taxon>Paenibacillus</taxon>
    </lineage>
</organism>
<dbReference type="EMBL" id="PRLG01000011">
    <property type="protein sequence ID" value="PYY30191.1"/>
    <property type="molecule type" value="Genomic_DNA"/>
</dbReference>
<dbReference type="RefSeq" id="WP_110757196.1">
    <property type="nucleotide sequence ID" value="NZ_JAXBDC010000003.1"/>
</dbReference>
<sequence>MRKKGRFMLMIILVGLLLLSELFIWSSGRIGLINTVSRMISDAPVIEIQGKRLSYQGTVSFEDTHSLEQYASSDEGNALYKAIGTPVPPPWIYVKKDGNDFFRYKIPQIPWRM</sequence>
<dbReference type="OrthoDB" id="2656782at2"/>
<evidence type="ECO:0000313" key="1">
    <source>
        <dbReference type="EMBL" id="PYY30191.1"/>
    </source>
</evidence>
<gene>
    <name evidence="1" type="ORF">PIL02S_01469</name>
</gene>
<comment type="caution">
    <text evidence="1">The sequence shown here is derived from an EMBL/GenBank/DDBJ whole genome shotgun (WGS) entry which is preliminary data.</text>
</comment>
<accession>A0A2W0D2S4</accession>
<protein>
    <submittedName>
        <fullName evidence="1">Uncharacterized protein</fullName>
    </submittedName>
</protein>
<dbReference type="AlphaFoldDB" id="A0A2W0D2S4"/>
<evidence type="ECO:0000313" key="2">
    <source>
        <dbReference type="Proteomes" id="UP000247459"/>
    </source>
</evidence>
<proteinExistence type="predicted"/>